<evidence type="ECO:0000256" key="1">
    <source>
        <dbReference type="SAM" id="Phobius"/>
    </source>
</evidence>
<feature type="transmembrane region" description="Helical" evidence="1">
    <location>
        <begin position="27"/>
        <end position="46"/>
    </location>
</feature>
<organism evidence="2 3">
    <name type="scientific">Acorus calamus</name>
    <name type="common">Sweet flag</name>
    <dbReference type="NCBI Taxonomy" id="4465"/>
    <lineage>
        <taxon>Eukaryota</taxon>
        <taxon>Viridiplantae</taxon>
        <taxon>Streptophyta</taxon>
        <taxon>Embryophyta</taxon>
        <taxon>Tracheophyta</taxon>
        <taxon>Spermatophyta</taxon>
        <taxon>Magnoliopsida</taxon>
        <taxon>Liliopsida</taxon>
        <taxon>Acoraceae</taxon>
        <taxon>Acorus</taxon>
    </lineage>
</organism>
<evidence type="ECO:0000313" key="3">
    <source>
        <dbReference type="Proteomes" id="UP001180020"/>
    </source>
</evidence>
<gene>
    <name evidence="2" type="ORF">QJS10_CPB19g01884</name>
</gene>
<keyword evidence="3" id="KW-1185">Reference proteome</keyword>
<evidence type="ECO:0008006" key="4">
    <source>
        <dbReference type="Google" id="ProtNLM"/>
    </source>
</evidence>
<proteinExistence type="predicted"/>
<evidence type="ECO:0000313" key="2">
    <source>
        <dbReference type="EMBL" id="KAK1287734.1"/>
    </source>
</evidence>
<keyword evidence="1" id="KW-0472">Membrane</keyword>
<name>A0AAV9CHA1_ACOCL</name>
<reference evidence="2" key="1">
    <citation type="journal article" date="2023" name="Nat. Commun.">
        <title>Diploid and tetraploid genomes of Acorus and the evolution of monocots.</title>
        <authorList>
            <person name="Ma L."/>
            <person name="Liu K.W."/>
            <person name="Li Z."/>
            <person name="Hsiao Y.Y."/>
            <person name="Qi Y."/>
            <person name="Fu T."/>
            <person name="Tang G.D."/>
            <person name="Zhang D."/>
            <person name="Sun W.H."/>
            <person name="Liu D.K."/>
            <person name="Li Y."/>
            <person name="Chen G.Z."/>
            <person name="Liu X.D."/>
            <person name="Liao X.Y."/>
            <person name="Jiang Y.T."/>
            <person name="Yu X."/>
            <person name="Hao Y."/>
            <person name="Huang J."/>
            <person name="Zhao X.W."/>
            <person name="Ke S."/>
            <person name="Chen Y.Y."/>
            <person name="Wu W.L."/>
            <person name="Hsu J.L."/>
            <person name="Lin Y.F."/>
            <person name="Huang M.D."/>
            <person name="Li C.Y."/>
            <person name="Huang L."/>
            <person name="Wang Z.W."/>
            <person name="Zhao X."/>
            <person name="Zhong W.Y."/>
            <person name="Peng D.H."/>
            <person name="Ahmad S."/>
            <person name="Lan S."/>
            <person name="Zhang J.S."/>
            <person name="Tsai W.C."/>
            <person name="Van de Peer Y."/>
            <person name="Liu Z.J."/>
        </authorList>
    </citation>
    <scope>NUCLEOTIDE SEQUENCE</scope>
    <source>
        <strain evidence="2">CP</strain>
    </source>
</reference>
<dbReference type="EMBL" id="JAUJYO010000019">
    <property type="protein sequence ID" value="KAK1287734.1"/>
    <property type="molecule type" value="Genomic_DNA"/>
</dbReference>
<reference evidence="2" key="2">
    <citation type="submission" date="2023-06" db="EMBL/GenBank/DDBJ databases">
        <authorList>
            <person name="Ma L."/>
            <person name="Liu K.-W."/>
            <person name="Li Z."/>
            <person name="Hsiao Y.-Y."/>
            <person name="Qi Y."/>
            <person name="Fu T."/>
            <person name="Tang G."/>
            <person name="Zhang D."/>
            <person name="Sun W.-H."/>
            <person name="Liu D.-K."/>
            <person name="Li Y."/>
            <person name="Chen G.-Z."/>
            <person name="Liu X.-D."/>
            <person name="Liao X.-Y."/>
            <person name="Jiang Y.-T."/>
            <person name="Yu X."/>
            <person name="Hao Y."/>
            <person name="Huang J."/>
            <person name="Zhao X.-W."/>
            <person name="Ke S."/>
            <person name="Chen Y.-Y."/>
            <person name="Wu W.-L."/>
            <person name="Hsu J.-L."/>
            <person name="Lin Y.-F."/>
            <person name="Huang M.-D."/>
            <person name="Li C.-Y."/>
            <person name="Huang L."/>
            <person name="Wang Z.-W."/>
            <person name="Zhao X."/>
            <person name="Zhong W.-Y."/>
            <person name="Peng D.-H."/>
            <person name="Ahmad S."/>
            <person name="Lan S."/>
            <person name="Zhang J.-S."/>
            <person name="Tsai W.-C."/>
            <person name="Van De Peer Y."/>
            <person name="Liu Z.-J."/>
        </authorList>
    </citation>
    <scope>NUCLEOTIDE SEQUENCE</scope>
    <source>
        <strain evidence="2">CP</strain>
        <tissue evidence="2">Leaves</tissue>
    </source>
</reference>
<dbReference type="Proteomes" id="UP001180020">
    <property type="component" value="Unassembled WGS sequence"/>
</dbReference>
<comment type="caution">
    <text evidence="2">The sequence shown here is derived from an EMBL/GenBank/DDBJ whole genome shotgun (WGS) entry which is preliminary data.</text>
</comment>
<protein>
    <recommendedName>
        <fullName evidence="4">Transmembrane protein</fullName>
    </recommendedName>
</protein>
<keyword evidence="1" id="KW-1133">Transmembrane helix</keyword>
<accession>A0AAV9CHA1</accession>
<dbReference type="AlphaFoldDB" id="A0AAV9CHA1"/>
<sequence>MSPGASLCLIETTRGPRMATALVRVEGVLFLGLFVVQFLGLVLACGGERRCWVRELDGLGEEREEGTGRRWWWRRGRRMARVQVEVGVERMEVEGGGGDGKGRGKLFGL</sequence>
<keyword evidence="1" id="KW-0812">Transmembrane</keyword>